<dbReference type="STRING" id="1335309.GA0116948_10892"/>
<gene>
    <name evidence="1" type="ORF">GA0116948_10892</name>
</gene>
<evidence type="ECO:0000313" key="2">
    <source>
        <dbReference type="Proteomes" id="UP000242818"/>
    </source>
</evidence>
<dbReference type="Proteomes" id="UP000242818">
    <property type="component" value="Unassembled WGS sequence"/>
</dbReference>
<evidence type="ECO:0000313" key="1">
    <source>
        <dbReference type="EMBL" id="SCC42643.1"/>
    </source>
</evidence>
<name>A0A1C4EGA8_9BACT</name>
<organism evidence="1 2">
    <name type="scientific">Chitinophaga costaii</name>
    <dbReference type="NCBI Taxonomy" id="1335309"/>
    <lineage>
        <taxon>Bacteria</taxon>
        <taxon>Pseudomonadati</taxon>
        <taxon>Bacteroidota</taxon>
        <taxon>Chitinophagia</taxon>
        <taxon>Chitinophagales</taxon>
        <taxon>Chitinophagaceae</taxon>
        <taxon>Chitinophaga</taxon>
    </lineage>
</organism>
<proteinExistence type="predicted"/>
<dbReference type="AlphaFoldDB" id="A0A1C4EGA8"/>
<sequence length="30" mass="3179">MQRGISIQEDAPLHFRGCTASQGDAGMDSV</sequence>
<reference evidence="1 2" key="1">
    <citation type="submission" date="2016-08" db="EMBL/GenBank/DDBJ databases">
        <authorList>
            <person name="Seilhamer J.J."/>
        </authorList>
    </citation>
    <scope>NUCLEOTIDE SEQUENCE [LARGE SCALE GENOMIC DNA]</scope>
    <source>
        <strain evidence="1 2">A37T2</strain>
    </source>
</reference>
<dbReference type="EMBL" id="FMAR01000008">
    <property type="protein sequence ID" value="SCC42643.1"/>
    <property type="molecule type" value="Genomic_DNA"/>
</dbReference>
<keyword evidence="2" id="KW-1185">Reference proteome</keyword>
<accession>A0A1C4EGA8</accession>
<protein>
    <submittedName>
        <fullName evidence="1">Uncharacterized protein</fullName>
    </submittedName>
</protein>